<keyword evidence="4" id="KW-0288">FMN</keyword>
<protein>
    <recommendedName>
        <fullName evidence="2">FAD synthase</fullName>
        <ecNumber evidence="2">2.7.7.2</ecNumber>
    </recommendedName>
</protein>
<evidence type="ECO:0000313" key="12">
    <source>
        <dbReference type="EMBL" id="KKB26788.1"/>
    </source>
</evidence>
<evidence type="ECO:0000256" key="3">
    <source>
        <dbReference type="ARBA" id="ARBA00022630"/>
    </source>
</evidence>
<evidence type="ECO:0000256" key="8">
    <source>
        <dbReference type="ARBA" id="ARBA00022827"/>
    </source>
</evidence>
<dbReference type="OrthoDB" id="9803667at2"/>
<dbReference type="GO" id="GO:0003919">
    <property type="term" value="F:FMN adenylyltransferase activity"/>
    <property type="evidence" value="ECO:0007669"/>
    <property type="project" value="UniProtKB-EC"/>
</dbReference>
<dbReference type="STRING" id="29561.MM26B8_03960"/>
<dbReference type="GO" id="GO:0016301">
    <property type="term" value="F:kinase activity"/>
    <property type="evidence" value="ECO:0007669"/>
    <property type="project" value="UniProtKB-KW"/>
</dbReference>
<evidence type="ECO:0000256" key="5">
    <source>
        <dbReference type="ARBA" id="ARBA00022679"/>
    </source>
</evidence>
<comment type="pathway">
    <text evidence="1">Cofactor biosynthesis; FAD biosynthesis; FAD from FMN: step 1/1.</text>
</comment>
<evidence type="ECO:0000313" key="13">
    <source>
        <dbReference type="Proteomes" id="UP000033750"/>
    </source>
</evidence>
<gene>
    <name evidence="12" type="primary">ribF</name>
    <name evidence="12" type="ORF">MMELEA_01790</name>
</gene>
<evidence type="ECO:0000256" key="9">
    <source>
        <dbReference type="ARBA" id="ARBA00022840"/>
    </source>
</evidence>
<dbReference type="PATRIC" id="fig|1264554.4.peg.204"/>
<comment type="caution">
    <text evidence="12">The sequence shown here is derived from an EMBL/GenBank/DDBJ whole genome shotgun (WGS) entry which is preliminary data.</text>
</comment>
<dbReference type="Proteomes" id="UP000033750">
    <property type="component" value="Unassembled WGS sequence"/>
</dbReference>
<dbReference type="NCBIfam" id="NF045965">
    <property type="entry name" value="RibF_rel"/>
    <property type="match status" value="1"/>
</dbReference>
<accession>A0A0F5H0Q8</accession>
<evidence type="ECO:0000256" key="6">
    <source>
        <dbReference type="ARBA" id="ARBA00022695"/>
    </source>
</evidence>
<evidence type="ECO:0000256" key="7">
    <source>
        <dbReference type="ARBA" id="ARBA00022741"/>
    </source>
</evidence>
<dbReference type="UniPathway" id="UPA00277">
    <property type="reaction ID" value="UER00407"/>
</dbReference>
<dbReference type="InterPro" id="IPR014729">
    <property type="entry name" value="Rossmann-like_a/b/a_fold"/>
</dbReference>
<dbReference type="Pfam" id="PF06574">
    <property type="entry name" value="FAD_syn"/>
    <property type="match status" value="1"/>
</dbReference>
<keyword evidence="12" id="KW-0418">Kinase</keyword>
<dbReference type="EC" id="2.7.7.2" evidence="2"/>
<keyword evidence="6 12" id="KW-0548">Nucleotidyltransferase</keyword>
<evidence type="ECO:0000256" key="1">
    <source>
        <dbReference type="ARBA" id="ARBA00004726"/>
    </source>
</evidence>
<keyword evidence="3" id="KW-0285">Flavoprotein</keyword>
<proteinExistence type="predicted"/>
<dbReference type="GO" id="GO:0009231">
    <property type="term" value="P:riboflavin biosynthetic process"/>
    <property type="evidence" value="ECO:0007669"/>
    <property type="project" value="InterPro"/>
</dbReference>
<dbReference type="EMBL" id="JZXN01000017">
    <property type="protein sequence ID" value="KKB26788.1"/>
    <property type="molecule type" value="Genomic_DNA"/>
</dbReference>
<keyword evidence="9" id="KW-0067">ATP-binding</keyword>
<feature type="domain" description="FAD synthetase" evidence="11">
    <location>
        <begin position="16"/>
        <end position="159"/>
    </location>
</feature>
<dbReference type="NCBIfam" id="NF005518">
    <property type="entry name" value="PRK07143.1"/>
    <property type="match status" value="1"/>
</dbReference>
<evidence type="ECO:0000259" key="11">
    <source>
        <dbReference type="Pfam" id="PF06574"/>
    </source>
</evidence>
<dbReference type="GO" id="GO:0005524">
    <property type="term" value="F:ATP binding"/>
    <property type="evidence" value="ECO:0007669"/>
    <property type="project" value="UniProtKB-KW"/>
</dbReference>
<keyword evidence="7" id="KW-0547">Nucleotide-binding</keyword>
<comment type="catalytic activity">
    <reaction evidence="10">
        <text>FMN + ATP + H(+) = FAD + diphosphate</text>
        <dbReference type="Rhea" id="RHEA:17237"/>
        <dbReference type="ChEBI" id="CHEBI:15378"/>
        <dbReference type="ChEBI" id="CHEBI:30616"/>
        <dbReference type="ChEBI" id="CHEBI:33019"/>
        <dbReference type="ChEBI" id="CHEBI:57692"/>
        <dbReference type="ChEBI" id="CHEBI:58210"/>
        <dbReference type="EC" id="2.7.7.2"/>
    </reaction>
</comment>
<reference evidence="12 13" key="1">
    <citation type="submission" date="2015-03" db="EMBL/GenBank/DDBJ databases">
        <title>Genome sequence of Mycoplasma meleagridis strain ATCC 25294.</title>
        <authorList>
            <person name="Yacoub E."/>
            <person name="Blanchard A."/>
            <person name="Sirand-Pugnet P."/>
            <person name="Mardassi B.B.A."/>
        </authorList>
    </citation>
    <scope>NUCLEOTIDE SEQUENCE [LARGE SCALE GENOMIC DNA]</scope>
    <source>
        <strain evidence="12 13">ATCC 25294</strain>
    </source>
</reference>
<dbReference type="SUPFAM" id="SSF52374">
    <property type="entry name" value="Nucleotidylyl transferase"/>
    <property type="match status" value="1"/>
</dbReference>
<name>A0A0F5H0Q8_9BACT</name>
<keyword evidence="13" id="KW-1185">Reference proteome</keyword>
<dbReference type="Gene3D" id="3.40.50.620">
    <property type="entry name" value="HUPs"/>
    <property type="match status" value="1"/>
</dbReference>
<dbReference type="GO" id="GO:0006747">
    <property type="term" value="P:FAD biosynthetic process"/>
    <property type="evidence" value="ECO:0007669"/>
    <property type="project" value="UniProtKB-UniPathway"/>
</dbReference>
<organism evidence="12 13">
    <name type="scientific">Mycoplasmopsis meleagridis ATCC 25294</name>
    <dbReference type="NCBI Taxonomy" id="1264554"/>
    <lineage>
        <taxon>Bacteria</taxon>
        <taxon>Bacillati</taxon>
        <taxon>Mycoplasmatota</taxon>
        <taxon>Mycoplasmoidales</taxon>
        <taxon>Metamycoplasmataceae</taxon>
        <taxon>Mycoplasmopsis</taxon>
    </lineage>
</organism>
<evidence type="ECO:0000256" key="4">
    <source>
        <dbReference type="ARBA" id="ARBA00022643"/>
    </source>
</evidence>
<keyword evidence="8" id="KW-0274">FAD</keyword>
<dbReference type="InterPro" id="IPR015864">
    <property type="entry name" value="FAD_synthase"/>
</dbReference>
<dbReference type="RefSeq" id="WP_046097121.1">
    <property type="nucleotide sequence ID" value="NZ_JZXN01000017.1"/>
</dbReference>
<evidence type="ECO:0000256" key="10">
    <source>
        <dbReference type="ARBA" id="ARBA00049494"/>
    </source>
</evidence>
<dbReference type="AlphaFoldDB" id="A0A0F5H0Q8"/>
<evidence type="ECO:0000256" key="2">
    <source>
        <dbReference type="ARBA" id="ARBA00012393"/>
    </source>
</evidence>
<keyword evidence="5 12" id="KW-0808">Transferase</keyword>
<sequence length="290" mass="34102">MPMRIFELENNEYFNKPIFVFGSFETFHLGHNQLFLAAKEIKKQNYERDIVLVYFADVENLPKNMNKGIFTNLNYRIQKMANLGFLNAIELNFKNIYNLEAEDFIKKLTYKYDEFTLVVGEDFKFGYKGKGNTTFLKENFPNNTFIVKELKLENGNKISTSFIKECLLSGEIDLVNTLNMYKYGFDVSLNEKDDLIHISKVDNKLVSLKKGIYIAFLELNDYVYYVVYLNGDNKQIIKSLDYDLHLVDNFLGKIEILEKIRILVTNEKEEIDENDLFLAKNYFIKLNKNS</sequence>